<evidence type="ECO:0000259" key="3">
    <source>
        <dbReference type="Pfam" id="PF07727"/>
    </source>
</evidence>
<sequence>MSIQEIEDLKQQYLDEMKHLINLEYRDEIKIDELKGNFNSMSNEINKKEKLQQLEQVPNLSTYPSKCFNSFCYDDDDEDYTAVITPDFLITDSLIMENEHLNTILEMESDEFIKSSVENLVHIPSESEDFSDIKSECDIPDYDDSQTTNFSTFSNPLFDDSTSSDDESSHEEVIHEMSFKTFSNPLFDLNEEIISSEFNPTHNEDLDSNPKNDRFDTESYLLESLLNRDTLMASSPKFDSLLEEFSGELAHTDLIPPGINEANCDPEEDIHLVERLLYYSDSEGDNLSLERLLHDDYIPLPDILDFSNVIQVFLPFLTYLVISSILLSSRSEDTIFDPGISSYHFSSLEPGASHLSETFMKFIVYPNHLNESPIKILIPGMGRLLPKDFVLKSSFPQLQSGNHVLKNKDDVSFIKPYEYLEPVVFETEVSSDQNGQTDQNDHNDQSVQNDEVLNDDHSDHSNHTNDEQIIDNIQNTKDIQISKHLSSPSVKDTLVKNTIPTPTPPLPVSSIVSPAPQDRWSQDKHIELVNIIGNPRARMLTRAMAKQLSAASAHECLFVDFLFEEEPKKQEGIDYDETFAQVTRPEAIIIFLAFATYMNFIVYQMDVKSAFLNGKLKEEVYVKQPPGFENNEFPNHVCKLDKALYGLKQALKAWYLKGTPSLGLRYLKCSGFDLKGYSESDYAGCNMDKKSTLATAGCCANILWMKGQLTNYDIIYEKLVDIFTKPLDEPTFKRLIVKLGSNLSVLVDKTKSARDVLKTDHTDSGANKESRADDISFKVKLEDLLDILKDTRSAFFTLNSLPYEPIIVLNECEEEEEVAKDKDTEATSHNEELEQAKAKAKAKVACLPTELKELLSKSTGLSGEIKELKKHARDIKIELHGDLKDIPTKQETFTSTISSISSQFKILDSLPSILYKVTDTVNRFATMVKNASGATSMNVTSAGKATASPAEGEKNTKDADTNLKDELVDLLGKNVLTQYYTKKLLFDKYCDKMLKRRKALRSQYVKFTQRKALSY</sequence>
<dbReference type="InterPro" id="IPR013103">
    <property type="entry name" value="RVT_2"/>
</dbReference>
<comment type="caution">
    <text evidence="4">The sequence shown here is derived from an EMBL/GenBank/DDBJ whole genome shotgun (WGS) entry which is preliminary data.</text>
</comment>
<keyword evidence="1" id="KW-0175">Coiled coil</keyword>
<organism evidence="4">
    <name type="scientific">Tanacetum cinerariifolium</name>
    <name type="common">Dalmatian daisy</name>
    <name type="synonym">Chrysanthemum cinerariifolium</name>
    <dbReference type="NCBI Taxonomy" id="118510"/>
    <lineage>
        <taxon>Eukaryota</taxon>
        <taxon>Viridiplantae</taxon>
        <taxon>Streptophyta</taxon>
        <taxon>Embryophyta</taxon>
        <taxon>Tracheophyta</taxon>
        <taxon>Spermatophyta</taxon>
        <taxon>Magnoliopsida</taxon>
        <taxon>eudicotyledons</taxon>
        <taxon>Gunneridae</taxon>
        <taxon>Pentapetalae</taxon>
        <taxon>asterids</taxon>
        <taxon>campanulids</taxon>
        <taxon>Asterales</taxon>
        <taxon>Asteraceae</taxon>
        <taxon>Asteroideae</taxon>
        <taxon>Anthemideae</taxon>
        <taxon>Anthemidinae</taxon>
        <taxon>Tanacetum</taxon>
    </lineage>
</organism>
<protein>
    <submittedName>
        <fullName evidence="4">Retrovirus-related Pol polyprotein from transposon TNT 1-94</fullName>
    </submittedName>
</protein>
<dbReference type="EMBL" id="BKCJ010081103">
    <property type="protein sequence ID" value="GEW93491.1"/>
    <property type="molecule type" value="Genomic_DNA"/>
</dbReference>
<feature type="compositionally biased region" description="Basic and acidic residues" evidence="2">
    <location>
        <begin position="454"/>
        <end position="465"/>
    </location>
</feature>
<reference evidence="4" key="1">
    <citation type="journal article" date="2019" name="Sci. Rep.">
        <title>Draft genome of Tanacetum cinerariifolium, the natural source of mosquito coil.</title>
        <authorList>
            <person name="Yamashiro T."/>
            <person name="Shiraishi A."/>
            <person name="Satake H."/>
            <person name="Nakayama K."/>
        </authorList>
    </citation>
    <scope>NUCLEOTIDE SEQUENCE</scope>
</reference>
<feature type="region of interest" description="Disordered" evidence="2">
    <location>
        <begin position="428"/>
        <end position="465"/>
    </location>
</feature>
<evidence type="ECO:0000313" key="4">
    <source>
        <dbReference type="EMBL" id="GEW93491.1"/>
    </source>
</evidence>
<accession>A0A699GYI9</accession>
<proteinExistence type="predicted"/>
<evidence type="ECO:0000256" key="1">
    <source>
        <dbReference type="SAM" id="Coils"/>
    </source>
</evidence>
<gene>
    <name evidence="4" type="ORF">Tci_265467</name>
</gene>
<dbReference type="Pfam" id="PF07727">
    <property type="entry name" value="RVT_2"/>
    <property type="match status" value="1"/>
</dbReference>
<evidence type="ECO:0000256" key="2">
    <source>
        <dbReference type="SAM" id="MobiDB-lite"/>
    </source>
</evidence>
<feature type="region of interest" description="Disordered" evidence="2">
    <location>
        <begin position="938"/>
        <end position="959"/>
    </location>
</feature>
<feature type="compositionally biased region" description="Polar residues" evidence="2">
    <location>
        <begin position="428"/>
        <end position="438"/>
    </location>
</feature>
<dbReference type="AlphaFoldDB" id="A0A699GYI9"/>
<feature type="coiled-coil region" evidence="1">
    <location>
        <begin position="3"/>
        <end position="51"/>
    </location>
</feature>
<feature type="domain" description="Reverse transcriptase Ty1/copia-type" evidence="3">
    <location>
        <begin position="570"/>
        <end position="657"/>
    </location>
</feature>
<name>A0A699GYI9_TANCI</name>